<dbReference type="GO" id="GO:0044209">
    <property type="term" value="P:AMP salvage"/>
    <property type="evidence" value="ECO:0007669"/>
    <property type="project" value="UniProtKB-UniRule"/>
</dbReference>
<evidence type="ECO:0000313" key="15">
    <source>
        <dbReference type="Proteomes" id="UP000030491"/>
    </source>
</evidence>
<comment type="function">
    <text evidence="2 12">Catalyzes a salvage reaction resulting in the formation of AMP, that is energically less costly than de novo synthesis.</text>
</comment>
<dbReference type="UniPathway" id="UPA00588">
    <property type="reaction ID" value="UER00646"/>
</dbReference>
<feature type="domain" description="Phosphoribosyltransferase" evidence="13">
    <location>
        <begin position="29"/>
        <end position="152"/>
    </location>
</feature>
<dbReference type="PANTHER" id="PTHR32315:SF3">
    <property type="entry name" value="ADENINE PHOSPHORIBOSYLTRANSFERASE"/>
    <property type="match status" value="1"/>
</dbReference>
<evidence type="ECO:0000256" key="9">
    <source>
        <dbReference type="ARBA" id="ARBA00022676"/>
    </source>
</evidence>
<dbReference type="GO" id="GO:0003999">
    <property type="term" value="F:adenine phosphoribosyltransferase activity"/>
    <property type="evidence" value="ECO:0007669"/>
    <property type="project" value="UniProtKB-UniRule"/>
</dbReference>
<dbReference type="GO" id="GO:0006166">
    <property type="term" value="P:purine ribonucleoside salvage"/>
    <property type="evidence" value="ECO:0007669"/>
    <property type="project" value="UniProtKB-KW"/>
</dbReference>
<dbReference type="HAMAP" id="MF_00004">
    <property type="entry name" value="Aden_phosphoribosyltr"/>
    <property type="match status" value="1"/>
</dbReference>
<dbReference type="EC" id="2.4.2.7" evidence="7 12"/>
<dbReference type="GO" id="GO:0016208">
    <property type="term" value="F:AMP binding"/>
    <property type="evidence" value="ECO:0007669"/>
    <property type="project" value="TreeGrafter"/>
</dbReference>
<proteinExistence type="inferred from homology"/>
<evidence type="ECO:0000256" key="6">
    <source>
        <dbReference type="ARBA" id="ARBA00011738"/>
    </source>
</evidence>
<dbReference type="Gene3D" id="3.40.50.2020">
    <property type="match status" value="1"/>
</dbReference>
<dbReference type="InterPro" id="IPR005764">
    <property type="entry name" value="Ade_phspho_trans"/>
</dbReference>
<protein>
    <recommendedName>
        <fullName evidence="7 12">Adenine phosphoribosyltransferase</fullName>
        <shortName evidence="12">APRT</shortName>
        <ecNumber evidence="7 12">2.4.2.7</ecNumber>
    </recommendedName>
</protein>
<dbReference type="NCBIfam" id="NF002636">
    <property type="entry name" value="PRK02304.1-5"/>
    <property type="match status" value="1"/>
</dbReference>
<comment type="subunit">
    <text evidence="6 12">Homodimer.</text>
</comment>
<dbReference type="FunFam" id="3.40.50.2020:FF:000004">
    <property type="entry name" value="Adenine phosphoribosyltransferase"/>
    <property type="match status" value="1"/>
</dbReference>
<keyword evidence="10 12" id="KW-0808">Transferase</keyword>
<evidence type="ECO:0000259" key="13">
    <source>
        <dbReference type="Pfam" id="PF00156"/>
    </source>
</evidence>
<dbReference type="InterPro" id="IPR000836">
    <property type="entry name" value="PRTase_dom"/>
</dbReference>
<reference evidence="15" key="1">
    <citation type="journal article" date="2014" name="Sci. Data">
        <title>Genomes of diverse isolates of the marine cyanobacterium Prochlorococcus.</title>
        <authorList>
            <person name="Biller S."/>
            <person name="Berube P."/>
            <person name="Thompson J."/>
            <person name="Kelly L."/>
            <person name="Roggensack S."/>
            <person name="Awad L."/>
            <person name="Roache-Johnson K."/>
            <person name="Ding H."/>
            <person name="Giovannoni S.J."/>
            <person name="Moore L.R."/>
            <person name="Chisholm S.W."/>
        </authorList>
    </citation>
    <scope>NUCLEOTIDE SEQUENCE [LARGE SCALE GENOMIC DNA]</scope>
</reference>
<comment type="similarity">
    <text evidence="5 12">Belongs to the purine/pyrimidine phosphoribosyltransferase family.</text>
</comment>
<keyword evidence="8 12" id="KW-0963">Cytoplasm</keyword>
<comment type="catalytic activity">
    <reaction evidence="1 12">
        <text>AMP + diphosphate = 5-phospho-alpha-D-ribose 1-diphosphate + adenine</text>
        <dbReference type="Rhea" id="RHEA:16609"/>
        <dbReference type="ChEBI" id="CHEBI:16708"/>
        <dbReference type="ChEBI" id="CHEBI:33019"/>
        <dbReference type="ChEBI" id="CHEBI:58017"/>
        <dbReference type="ChEBI" id="CHEBI:456215"/>
        <dbReference type="EC" id="2.4.2.7"/>
    </reaction>
</comment>
<comment type="pathway">
    <text evidence="4 12">Purine metabolism; AMP biosynthesis via salvage pathway; AMP from adenine: step 1/1.</text>
</comment>
<accession>A0A0A1ZUN8</accession>
<sequence length="172" mass="19309">MLENQLHKHIDTYPNFPKEGINFKDITPIFRNPKVFDMVIDKFAEFESSHKADALIAIDARGFLFGSALSARLKKPLILARKPGKLPGDLTTRTYKLEYGENSLSLQNKSLDGYQSFCIIDDLLATGGTVNCVKEIIESKNKKITGLIILIELLELSGSKNFNFPVNSLIKY</sequence>
<dbReference type="AlphaFoldDB" id="A0A0A1ZUN8"/>
<dbReference type="OrthoDB" id="9803963at2"/>
<dbReference type="CDD" id="cd06223">
    <property type="entry name" value="PRTases_typeI"/>
    <property type="match status" value="1"/>
</dbReference>
<dbReference type="EMBL" id="JNAJ01000004">
    <property type="protein sequence ID" value="KGF93095.1"/>
    <property type="molecule type" value="Genomic_DNA"/>
</dbReference>
<gene>
    <name evidence="12" type="primary">apt</name>
    <name evidence="14" type="ORF">EU93_0270</name>
</gene>
<evidence type="ECO:0000256" key="11">
    <source>
        <dbReference type="ARBA" id="ARBA00022726"/>
    </source>
</evidence>
<evidence type="ECO:0000256" key="2">
    <source>
        <dbReference type="ARBA" id="ARBA00003968"/>
    </source>
</evidence>
<evidence type="ECO:0000256" key="12">
    <source>
        <dbReference type="HAMAP-Rule" id="MF_00004"/>
    </source>
</evidence>
<dbReference type="GO" id="GO:0005737">
    <property type="term" value="C:cytoplasm"/>
    <property type="evidence" value="ECO:0007669"/>
    <property type="project" value="UniProtKB-SubCell"/>
</dbReference>
<dbReference type="Pfam" id="PF00156">
    <property type="entry name" value="Pribosyltran"/>
    <property type="match status" value="1"/>
</dbReference>
<evidence type="ECO:0000256" key="8">
    <source>
        <dbReference type="ARBA" id="ARBA00022490"/>
    </source>
</evidence>
<evidence type="ECO:0000256" key="5">
    <source>
        <dbReference type="ARBA" id="ARBA00008391"/>
    </source>
</evidence>
<evidence type="ECO:0000256" key="1">
    <source>
        <dbReference type="ARBA" id="ARBA00000868"/>
    </source>
</evidence>
<keyword evidence="11 12" id="KW-0660">Purine salvage</keyword>
<evidence type="ECO:0000256" key="4">
    <source>
        <dbReference type="ARBA" id="ARBA00004659"/>
    </source>
</evidence>
<dbReference type="InterPro" id="IPR029057">
    <property type="entry name" value="PRTase-like"/>
</dbReference>
<dbReference type="Proteomes" id="UP000030491">
    <property type="component" value="Unassembled WGS sequence"/>
</dbReference>
<comment type="caution">
    <text evidence="14">The sequence shown here is derived from an EMBL/GenBank/DDBJ whole genome shotgun (WGS) entry which is preliminary data.</text>
</comment>
<evidence type="ECO:0000256" key="7">
    <source>
        <dbReference type="ARBA" id="ARBA00011893"/>
    </source>
</evidence>
<name>A0A0A1ZUN8_PROMR</name>
<dbReference type="RefSeq" id="WP_032513038.1">
    <property type="nucleotide sequence ID" value="NZ_JNAJ01000004.1"/>
</dbReference>
<dbReference type="GO" id="GO:0006168">
    <property type="term" value="P:adenine salvage"/>
    <property type="evidence" value="ECO:0007669"/>
    <property type="project" value="InterPro"/>
</dbReference>
<comment type="subcellular location">
    <subcellularLocation>
        <location evidence="3 12">Cytoplasm</location>
    </subcellularLocation>
</comment>
<evidence type="ECO:0000313" key="14">
    <source>
        <dbReference type="EMBL" id="KGF93095.1"/>
    </source>
</evidence>
<organism evidence="14 15">
    <name type="scientific">Prochlorococcus marinus str. MIT 9116</name>
    <dbReference type="NCBI Taxonomy" id="167544"/>
    <lineage>
        <taxon>Bacteria</taxon>
        <taxon>Bacillati</taxon>
        <taxon>Cyanobacteriota</taxon>
        <taxon>Cyanophyceae</taxon>
        <taxon>Synechococcales</taxon>
        <taxon>Prochlorococcaceae</taxon>
        <taxon>Prochlorococcus</taxon>
    </lineage>
</organism>
<evidence type="ECO:0000256" key="3">
    <source>
        <dbReference type="ARBA" id="ARBA00004496"/>
    </source>
</evidence>
<evidence type="ECO:0000256" key="10">
    <source>
        <dbReference type="ARBA" id="ARBA00022679"/>
    </source>
</evidence>
<dbReference type="InterPro" id="IPR050054">
    <property type="entry name" value="UPRTase/APRTase"/>
</dbReference>
<dbReference type="PANTHER" id="PTHR32315">
    <property type="entry name" value="ADENINE PHOSPHORIBOSYLTRANSFERASE"/>
    <property type="match status" value="1"/>
</dbReference>
<keyword evidence="9 12" id="KW-0328">Glycosyltransferase</keyword>
<dbReference type="SUPFAM" id="SSF53271">
    <property type="entry name" value="PRTase-like"/>
    <property type="match status" value="1"/>
</dbReference>
<dbReference type="GO" id="GO:0002055">
    <property type="term" value="F:adenine binding"/>
    <property type="evidence" value="ECO:0007669"/>
    <property type="project" value="TreeGrafter"/>
</dbReference>